<keyword evidence="2" id="KW-0539">Nucleus</keyword>
<evidence type="ECO:0000256" key="2">
    <source>
        <dbReference type="ARBA" id="ARBA00023242"/>
    </source>
</evidence>
<dbReference type="Proteomes" id="UP001153076">
    <property type="component" value="Unassembled WGS sequence"/>
</dbReference>
<comment type="caution">
    <text evidence="4">The sequence shown here is derived from an EMBL/GenBank/DDBJ whole genome shotgun (WGS) entry which is preliminary data.</text>
</comment>
<reference evidence="4" key="1">
    <citation type="submission" date="2022-04" db="EMBL/GenBank/DDBJ databases">
        <title>Carnegiea gigantea Genome sequencing and assembly v2.</title>
        <authorList>
            <person name="Copetti D."/>
            <person name="Sanderson M.J."/>
            <person name="Burquez A."/>
            <person name="Wojciechowski M.F."/>
        </authorList>
    </citation>
    <scope>NUCLEOTIDE SEQUENCE</scope>
    <source>
        <strain evidence="4">SGP5-SGP5p</strain>
        <tissue evidence="4">Aerial part</tissue>
    </source>
</reference>
<accession>A0A9Q1QFZ1</accession>
<proteinExistence type="predicted"/>
<feature type="compositionally biased region" description="Acidic residues" evidence="3">
    <location>
        <begin position="41"/>
        <end position="55"/>
    </location>
</feature>
<feature type="region of interest" description="Disordered" evidence="3">
    <location>
        <begin position="15"/>
        <end position="55"/>
    </location>
</feature>
<evidence type="ECO:0000313" key="4">
    <source>
        <dbReference type="EMBL" id="KAJ8440998.1"/>
    </source>
</evidence>
<protein>
    <submittedName>
        <fullName evidence="4">Uncharacterized protein</fullName>
    </submittedName>
</protein>
<organism evidence="4 5">
    <name type="scientific">Carnegiea gigantea</name>
    <dbReference type="NCBI Taxonomy" id="171969"/>
    <lineage>
        <taxon>Eukaryota</taxon>
        <taxon>Viridiplantae</taxon>
        <taxon>Streptophyta</taxon>
        <taxon>Embryophyta</taxon>
        <taxon>Tracheophyta</taxon>
        <taxon>Spermatophyta</taxon>
        <taxon>Magnoliopsida</taxon>
        <taxon>eudicotyledons</taxon>
        <taxon>Gunneridae</taxon>
        <taxon>Pentapetalae</taxon>
        <taxon>Caryophyllales</taxon>
        <taxon>Cactineae</taxon>
        <taxon>Cactaceae</taxon>
        <taxon>Cactoideae</taxon>
        <taxon>Echinocereeae</taxon>
        <taxon>Carnegiea</taxon>
    </lineage>
</organism>
<name>A0A9Q1QFZ1_9CARY</name>
<dbReference type="GO" id="GO:0005634">
    <property type="term" value="C:nucleus"/>
    <property type="evidence" value="ECO:0007669"/>
    <property type="project" value="UniProtKB-SubCell"/>
</dbReference>
<feature type="compositionally biased region" description="Polar residues" evidence="3">
    <location>
        <begin position="25"/>
        <end position="37"/>
    </location>
</feature>
<feature type="region of interest" description="Disordered" evidence="3">
    <location>
        <begin position="125"/>
        <end position="191"/>
    </location>
</feature>
<dbReference type="GO" id="GO:0006355">
    <property type="term" value="P:regulation of DNA-templated transcription"/>
    <property type="evidence" value="ECO:0007669"/>
    <property type="project" value="InterPro"/>
</dbReference>
<evidence type="ECO:0000256" key="1">
    <source>
        <dbReference type="ARBA" id="ARBA00004123"/>
    </source>
</evidence>
<evidence type="ECO:0000256" key="3">
    <source>
        <dbReference type="SAM" id="MobiDB-lite"/>
    </source>
</evidence>
<sequence>MVRVSDFRIQKQVDKGNYTSTTTTVSNDQTQKDTGFQSEHEDSEEDMETGGQTDDDVSMLARRKDRPFKVFEVKHRLDYLDVDLNTGTYIYGKWDLTGMLIVISSKNRRKDPHEDPNKLGKLAMHGKQMASIHTSQAAQAKKRPRGRPRKYLIEPVNEARSRGGASKGSGGRANMRRREARGAGTSMGMPPEGASYSLIDQGQPLMFSQTLIASSSYHFTTIPPKVEIPSCVQLG</sequence>
<gene>
    <name evidence="4" type="ORF">Cgig2_021362</name>
</gene>
<evidence type="ECO:0000313" key="5">
    <source>
        <dbReference type="Proteomes" id="UP001153076"/>
    </source>
</evidence>
<dbReference type="PROSITE" id="PS00354">
    <property type="entry name" value="HMGI_Y"/>
    <property type="match status" value="1"/>
</dbReference>
<dbReference type="InterPro" id="IPR000637">
    <property type="entry name" value="HMGI/Y_DNA-bd_CS"/>
</dbReference>
<dbReference type="EMBL" id="JAKOGI010000179">
    <property type="protein sequence ID" value="KAJ8440998.1"/>
    <property type="molecule type" value="Genomic_DNA"/>
</dbReference>
<keyword evidence="5" id="KW-1185">Reference proteome</keyword>
<feature type="compositionally biased region" description="Basic residues" evidence="3">
    <location>
        <begin position="140"/>
        <end position="150"/>
    </location>
</feature>
<dbReference type="AlphaFoldDB" id="A0A9Q1QFZ1"/>
<comment type="subcellular location">
    <subcellularLocation>
        <location evidence="1">Nucleus</location>
    </subcellularLocation>
</comment>